<sequence>MKTHLTDIVLKDIISCHQIRNKRVLDLLIAHYFSNLSSLHSYNARKNAFGLSIDIVTDYTCALSEAFIRFEIPWYHPNLKVQSRDPKTAYVIDSGLRRAASRSAQHDSGKILENLVFLELKRKEAEVFYFKEKQEVDFVVTEDGKSVGAIQICASNLKDSVTKKCEIRALFECMENLILKSSIIISLDREENIKIDSNRTIKVIPAHQWFLMPSKLI</sequence>
<evidence type="ECO:0000259" key="1">
    <source>
        <dbReference type="Pfam" id="PF13635"/>
    </source>
</evidence>
<dbReference type="PANTHER" id="PTHR33295">
    <property type="entry name" value="ATPASE"/>
    <property type="match status" value="1"/>
</dbReference>
<proteinExistence type="predicted"/>
<dbReference type="PANTHER" id="PTHR33295:SF8">
    <property type="entry name" value="AAA+ ATPASE DOMAIN-CONTAINING PROTEIN"/>
    <property type="match status" value="1"/>
</dbReference>
<organism evidence="2 3">
    <name type="scientific">SAR324 cluster bacterium</name>
    <dbReference type="NCBI Taxonomy" id="2024889"/>
    <lineage>
        <taxon>Bacteria</taxon>
        <taxon>Deltaproteobacteria</taxon>
        <taxon>SAR324 cluster</taxon>
    </lineage>
</organism>
<dbReference type="Pfam" id="PF13635">
    <property type="entry name" value="DUF4143"/>
    <property type="match status" value="1"/>
</dbReference>
<keyword evidence="2" id="KW-0067">ATP-binding</keyword>
<dbReference type="Proteomes" id="UP000524246">
    <property type="component" value="Unassembled WGS sequence"/>
</dbReference>
<keyword evidence="2" id="KW-0547">Nucleotide-binding</keyword>
<dbReference type="InterPro" id="IPR025420">
    <property type="entry name" value="DUF4143"/>
</dbReference>
<feature type="domain" description="DUF4143" evidence="1">
    <location>
        <begin position="11"/>
        <end position="155"/>
    </location>
</feature>
<evidence type="ECO:0000313" key="3">
    <source>
        <dbReference type="Proteomes" id="UP000524246"/>
    </source>
</evidence>
<dbReference type="GO" id="GO:0005524">
    <property type="term" value="F:ATP binding"/>
    <property type="evidence" value="ECO:0007669"/>
    <property type="project" value="UniProtKB-KW"/>
</dbReference>
<accession>A0A7X9IIE6</accession>
<comment type="caution">
    <text evidence="2">The sequence shown here is derived from an EMBL/GenBank/DDBJ whole genome shotgun (WGS) entry which is preliminary data.</text>
</comment>
<reference evidence="2 3" key="1">
    <citation type="journal article" date="2020" name="Biotechnol. Biofuels">
        <title>New insights from the biogas microbiome by comprehensive genome-resolved metagenomics of nearly 1600 species originating from multiple anaerobic digesters.</title>
        <authorList>
            <person name="Campanaro S."/>
            <person name="Treu L."/>
            <person name="Rodriguez-R L.M."/>
            <person name="Kovalovszki A."/>
            <person name="Ziels R.M."/>
            <person name="Maus I."/>
            <person name="Zhu X."/>
            <person name="Kougias P.G."/>
            <person name="Basile A."/>
            <person name="Luo G."/>
            <person name="Schluter A."/>
            <person name="Konstantinidis K.T."/>
            <person name="Angelidaki I."/>
        </authorList>
    </citation>
    <scope>NUCLEOTIDE SEQUENCE [LARGE SCALE GENOMIC DNA]</scope>
    <source>
        <strain evidence="2">AS27yjCOA_65</strain>
    </source>
</reference>
<gene>
    <name evidence="2" type="ORF">GYA55_00150</name>
</gene>
<dbReference type="EMBL" id="JAAZON010000006">
    <property type="protein sequence ID" value="NMC61555.1"/>
    <property type="molecule type" value="Genomic_DNA"/>
</dbReference>
<dbReference type="AlphaFoldDB" id="A0A7X9IIE6"/>
<evidence type="ECO:0000313" key="2">
    <source>
        <dbReference type="EMBL" id="NMC61555.1"/>
    </source>
</evidence>
<protein>
    <submittedName>
        <fullName evidence="2">ATP-binding protein</fullName>
    </submittedName>
</protein>
<name>A0A7X9IIE6_9DELT</name>